<gene>
    <name evidence="4" type="ORF">T190423A01A_60008</name>
</gene>
<organism evidence="4 5">
    <name type="scientific">Tenacibaculum polynesiense</name>
    <dbReference type="NCBI Taxonomy" id="3137857"/>
    <lineage>
        <taxon>Bacteria</taxon>
        <taxon>Pseudomonadati</taxon>
        <taxon>Bacteroidota</taxon>
        <taxon>Flavobacteriia</taxon>
        <taxon>Flavobacteriales</taxon>
        <taxon>Flavobacteriaceae</taxon>
        <taxon>Tenacibaculum</taxon>
    </lineage>
</organism>
<dbReference type="InterPro" id="IPR001034">
    <property type="entry name" value="DeoR_HTH"/>
</dbReference>
<evidence type="ECO:0000313" key="4">
    <source>
        <dbReference type="EMBL" id="CAL2104071.1"/>
    </source>
</evidence>
<dbReference type="PANTHER" id="PTHR34580">
    <property type="match status" value="1"/>
</dbReference>
<reference evidence="4 5" key="1">
    <citation type="submission" date="2024-05" db="EMBL/GenBank/DDBJ databases">
        <authorList>
            <person name="Duchaud E."/>
        </authorList>
    </citation>
    <scope>NUCLEOTIDE SEQUENCE [LARGE SCALE GENOMIC DNA]</scope>
    <source>
        <strain evidence="4">Ena-SAMPLE-TAB-13-05-2024-13:56:06:370-140308</strain>
    </source>
</reference>
<evidence type="ECO:0000256" key="1">
    <source>
        <dbReference type="ARBA" id="ARBA00023015"/>
    </source>
</evidence>
<proteinExistence type="predicted"/>
<dbReference type="PROSITE" id="PS51000">
    <property type="entry name" value="HTH_DEOR_2"/>
    <property type="match status" value="1"/>
</dbReference>
<dbReference type="PANTHER" id="PTHR34580:SF1">
    <property type="entry name" value="PROTEIN PAFC"/>
    <property type="match status" value="1"/>
</dbReference>
<name>A0ABP1F0L1_9FLAO</name>
<dbReference type="InterPro" id="IPR051534">
    <property type="entry name" value="CBASS_pafABC_assoc_protein"/>
</dbReference>
<keyword evidence="2" id="KW-0804">Transcription</keyword>
<protein>
    <submittedName>
        <fullName evidence="4">WYL domain-containing protein</fullName>
    </submittedName>
</protein>
<evidence type="ECO:0000313" key="5">
    <source>
        <dbReference type="Proteomes" id="UP001497527"/>
    </source>
</evidence>
<keyword evidence="1" id="KW-0805">Transcription regulation</keyword>
<accession>A0ABP1F0L1</accession>
<dbReference type="InterPro" id="IPR036390">
    <property type="entry name" value="WH_DNA-bd_sf"/>
</dbReference>
<dbReference type="Proteomes" id="UP001497527">
    <property type="component" value="Unassembled WGS sequence"/>
</dbReference>
<dbReference type="EMBL" id="CAXJIO010000015">
    <property type="protein sequence ID" value="CAL2104071.1"/>
    <property type="molecule type" value="Genomic_DNA"/>
</dbReference>
<dbReference type="Pfam" id="PF08279">
    <property type="entry name" value="HTH_11"/>
    <property type="match status" value="1"/>
</dbReference>
<keyword evidence="5" id="KW-1185">Reference proteome</keyword>
<evidence type="ECO:0000256" key="2">
    <source>
        <dbReference type="ARBA" id="ARBA00023163"/>
    </source>
</evidence>
<dbReference type="PROSITE" id="PS52050">
    <property type="entry name" value="WYL"/>
    <property type="match status" value="1"/>
</dbReference>
<dbReference type="RefSeq" id="WP_348718324.1">
    <property type="nucleotide sequence ID" value="NZ_CAXJIO010000015.1"/>
</dbReference>
<dbReference type="Pfam" id="PF13280">
    <property type="entry name" value="WYL"/>
    <property type="match status" value="1"/>
</dbReference>
<dbReference type="SUPFAM" id="SSF46785">
    <property type="entry name" value="Winged helix' DNA-binding domain"/>
    <property type="match status" value="1"/>
</dbReference>
<feature type="domain" description="HTH deoR-type" evidence="3">
    <location>
        <begin position="8"/>
        <end position="63"/>
    </location>
</feature>
<comment type="caution">
    <text evidence="4">The sequence shown here is derived from an EMBL/GenBank/DDBJ whole genome shotgun (WGS) entry which is preliminary data.</text>
</comment>
<evidence type="ECO:0000259" key="3">
    <source>
        <dbReference type="PROSITE" id="PS51000"/>
    </source>
</evidence>
<sequence>MEDKEKPRLSRLTAIITQLQSKRIVTATYLAEKHGVSVRTIYRDIRALEKSGIPIVTEEGKGYSIMEGYHLPPVLFTEEEANALITVEQLILKNKDKSFSENISSVIEKVKSILRYSQKGNVELLAERVYFGGNNNYTKTSDNLMKIQSAIIHFEVVSMRYNSSKGEKTEREIEPFAVYSTNGNFLLVAFCRLRNDFRNFRIDFIEKFVQKGEKFEPHKMTIQQYFDNYIKDQMHP</sequence>
<dbReference type="Gene3D" id="1.10.10.10">
    <property type="entry name" value="Winged helix-like DNA-binding domain superfamily/Winged helix DNA-binding domain"/>
    <property type="match status" value="1"/>
</dbReference>
<dbReference type="InterPro" id="IPR026881">
    <property type="entry name" value="WYL_dom"/>
</dbReference>
<dbReference type="InterPro" id="IPR013196">
    <property type="entry name" value="HTH_11"/>
</dbReference>
<dbReference type="InterPro" id="IPR036388">
    <property type="entry name" value="WH-like_DNA-bd_sf"/>
</dbReference>